<reference evidence="3" key="1">
    <citation type="submission" date="2009-09" db="EMBL/GenBank/DDBJ databases">
        <title>The complete chromosome of Sebaldella termitidis ATCC 33386.</title>
        <authorList>
            <consortium name="US DOE Joint Genome Institute (JGI-PGF)"/>
            <person name="Lucas S."/>
            <person name="Copeland A."/>
            <person name="Lapidus A."/>
            <person name="Glavina del Rio T."/>
            <person name="Dalin E."/>
            <person name="Tice H."/>
            <person name="Bruce D."/>
            <person name="Goodwin L."/>
            <person name="Pitluck S."/>
            <person name="Kyrpides N."/>
            <person name="Mavromatis K."/>
            <person name="Ivanova N."/>
            <person name="Mikhailova N."/>
            <person name="Sims D."/>
            <person name="Meincke L."/>
            <person name="Brettin T."/>
            <person name="Detter J.C."/>
            <person name="Han C."/>
            <person name="Larimer F."/>
            <person name="Land M."/>
            <person name="Hauser L."/>
            <person name="Markowitz V."/>
            <person name="Cheng J.F."/>
            <person name="Hugenholtz P."/>
            <person name="Woyke T."/>
            <person name="Wu D."/>
            <person name="Eisen J.A."/>
        </authorList>
    </citation>
    <scope>NUCLEOTIDE SEQUENCE [LARGE SCALE GENOMIC DNA]</scope>
    <source>
        <strain evidence="3">ATCC 33386 / NCTC 11300</strain>
    </source>
</reference>
<dbReference type="InterPro" id="IPR006949">
    <property type="entry name" value="Barrel_Baseplate_J-like"/>
</dbReference>
<feature type="domain" description="Baseplate protein J-like barrel" evidence="1">
    <location>
        <begin position="106"/>
        <end position="175"/>
    </location>
</feature>
<sequence length="391" mass="44174">MGILTPIGYKKETFSEHLANIEKRWKARLEDDQFQFDFNTPEGIHNESLTYEISALDEEILELSNMFNIDGAKGIFLDYLQKLLPVEPRYTGKNANGLIIIETDVELVIPKDTVVTAGTLEYKVMETTILNSVNNEIYVMAVDTGTEYNIPERAINKITGFNVSNIYNPYAFTNGEGLESDSDFRYRLKNAKNKSATATYDAIKTALLDLDVVSDVIILDPKTTPATANGTTKIIVDGTPDRKIAKAILDTLAAGINTIADPALDYHTEEFLITKKIKTAITYNILKFKSLKIKVEVLDVNGEKDSRWTKPIQDELIKYCDSLGLGEPMTYNELHSEVNGIDEIRYAKVYVLDNSENPNADYQLYDLEHKFDIIETQKYKLSRSDIEVVYV</sequence>
<dbReference type="HOGENOM" id="CLU_705751_0_0_0"/>
<protein>
    <recommendedName>
        <fullName evidence="1">Baseplate protein J-like barrel domain-containing protein</fullName>
    </recommendedName>
</protein>
<dbReference type="AlphaFoldDB" id="D1ANG8"/>
<accession>D1ANG8</accession>
<reference evidence="2 3" key="2">
    <citation type="journal article" date="2010" name="Stand. Genomic Sci.">
        <title>Complete genome sequence of Sebaldella termitidis type strain (NCTC 11300).</title>
        <authorList>
            <person name="Harmon-Smith M."/>
            <person name="Celia L."/>
            <person name="Chertkov O."/>
            <person name="Lapidus A."/>
            <person name="Copeland A."/>
            <person name="Glavina Del Rio T."/>
            <person name="Nolan M."/>
            <person name="Lucas S."/>
            <person name="Tice H."/>
            <person name="Cheng J.F."/>
            <person name="Han C."/>
            <person name="Detter J.C."/>
            <person name="Bruce D."/>
            <person name="Goodwin L."/>
            <person name="Pitluck S."/>
            <person name="Pati A."/>
            <person name="Liolios K."/>
            <person name="Ivanova N."/>
            <person name="Mavromatis K."/>
            <person name="Mikhailova N."/>
            <person name="Chen A."/>
            <person name="Palaniappan K."/>
            <person name="Land M."/>
            <person name="Hauser L."/>
            <person name="Chang Y.J."/>
            <person name="Jeffries C.D."/>
            <person name="Brettin T."/>
            <person name="Goker M."/>
            <person name="Beck B."/>
            <person name="Bristow J."/>
            <person name="Eisen J.A."/>
            <person name="Markowitz V."/>
            <person name="Hugenholtz P."/>
            <person name="Kyrpides N.C."/>
            <person name="Klenk H.P."/>
            <person name="Chen F."/>
        </authorList>
    </citation>
    <scope>NUCLEOTIDE SEQUENCE [LARGE SCALE GENOMIC DNA]</scope>
    <source>
        <strain evidence="3">ATCC 33386 / NCTC 11300</strain>
    </source>
</reference>
<dbReference type="Proteomes" id="UP000000845">
    <property type="component" value="Chromosome"/>
</dbReference>
<dbReference type="STRING" id="526218.Sterm_2928"/>
<keyword evidence="3" id="KW-1185">Reference proteome</keyword>
<evidence type="ECO:0000313" key="3">
    <source>
        <dbReference type="Proteomes" id="UP000000845"/>
    </source>
</evidence>
<evidence type="ECO:0000259" key="1">
    <source>
        <dbReference type="Pfam" id="PF04865"/>
    </source>
</evidence>
<gene>
    <name evidence="2" type="ordered locus">Sterm_2928</name>
</gene>
<dbReference type="EMBL" id="CP001739">
    <property type="protein sequence ID" value="ACZ09772.1"/>
    <property type="molecule type" value="Genomic_DNA"/>
</dbReference>
<dbReference type="eggNOG" id="COG3299">
    <property type="taxonomic scope" value="Bacteria"/>
</dbReference>
<dbReference type="KEGG" id="str:Sterm_2928"/>
<organism evidence="2 3">
    <name type="scientific">Sebaldella termitidis (strain ATCC 33386 / NCTC 11300)</name>
    <dbReference type="NCBI Taxonomy" id="526218"/>
    <lineage>
        <taxon>Bacteria</taxon>
        <taxon>Fusobacteriati</taxon>
        <taxon>Fusobacteriota</taxon>
        <taxon>Fusobacteriia</taxon>
        <taxon>Fusobacteriales</taxon>
        <taxon>Leptotrichiaceae</taxon>
        <taxon>Sebaldella</taxon>
    </lineage>
</organism>
<name>D1ANG8_SEBTE</name>
<evidence type="ECO:0000313" key="2">
    <source>
        <dbReference type="EMBL" id="ACZ09772.1"/>
    </source>
</evidence>
<dbReference type="RefSeq" id="WP_012862354.1">
    <property type="nucleotide sequence ID" value="NC_013517.1"/>
</dbReference>
<dbReference type="Pfam" id="PF04865">
    <property type="entry name" value="Baseplate_J"/>
    <property type="match status" value="1"/>
</dbReference>
<proteinExistence type="predicted"/>